<protein>
    <submittedName>
        <fullName evidence="6">ParB-like partition protein</fullName>
    </submittedName>
</protein>
<dbReference type="InterPro" id="IPR036086">
    <property type="entry name" value="ParB/Sulfiredoxin_sf"/>
</dbReference>
<keyword evidence="2" id="KW-0159">Chromosome partition</keyword>
<dbReference type="AlphaFoldDB" id="F2IDX8"/>
<dbReference type="FunFam" id="3.90.1530.30:FF:000001">
    <property type="entry name" value="Chromosome partitioning protein ParB"/>
    <property type="match status" value="1"/>
</dbReference>
<feature type="domain" description="ParB-like N-terminal" evidence="5">
    <location>
        <begin position="39"/>
        <end position="129"/>
    </location>
</feature>
<comment type="similarity">
    <text evidence="1">Belongs to the ParB family.</text>
</comment>
<dbReference type="GO" id="GO:0003677">
    <property type="term" value="F:DNA binding"/>
    <property type="evidence" value="ECO:0007669"/>
    <property type="project" value="UniProtKB-KW"/>
</dbReference>
<feature type="compositionally biased region" description="Low complexity" evidence="4">
    <location>
        <begin position="232"/>
        <end position="250"/>
    </location>
</feature>
<dbReference type="Pfam" id="PF02195">
    <property type="entry name" value="ParB_N"/>
    <property type="match status" value="1"/>
</dbReference>
<dbReference type="PANTHER" id="PTHR33375">
    <property type="entry name" value="CHROMOSOME-PARTITIONING PROTEIN PARB-RELATED"/>
    <property type="match status" value="1"/>
</dbReference>
<reference evidence="7" key="2">
    <citation type="submission" date="2011-02" db="EMBL/GenBank/DDBJ databases">
        <title>The complete genome of Fluviicola taffensis DSM 16823.</title>
        <authorList>
            <consortium name="US DOE Joint Genome Institute (JGI-PGF)"/>
            <person name="Lucas S."/>
            <person name="Copeland A."/>
            <person name="Lapidus A."/>
            <person name="Bruce D."/>
            <person name="Goodwin L."/>
            <person name="Pitluck S."/>
            <person name="Kyrpides N."/>
            <person name="Mavromatis K."/>
            <person name="Ivanova N."/>
            <person name="Mikhailova N."/>
            <person name="Pagani I."/>
            <person name="Chertkov O."/>
            <person name="Detter J.C."/>
            <person name="Han C."/>
            <person name="Tapia R."/>
            <person name="Land M."/>
            <person name="Hauser L."/>
            <person name="Markowitz V."/>
            <person name="Cheng J.-F."/>
            <person name="Hugenholtz P."/>
            <person name="Woyke T."/>
            <person name="Wu D."/>
            <person name="Tindall B."/>
            <person name="Pomrenke H.G."/>
            <person name="Brambilla E."/>
            <person name="Klenk H.-P."/>
            <person name="Eisen J.A."/>
        </authorList>
    </citation>
    <scope>NUCLEOTIDE SEQUENCE [LARGE SCALE GENOMIC DNA]</scope>
    <source>
        <strain evidence="7">DSM 16823 / RW262 / RW262</strain>
    </source>
</reference>
<dbReference type="Pfam" id="PF23552">
    <property type="entry name" value="ParB_C"/>
    <property type="match status" value="1"/>
</dbReference>
<gene>
    <name evidence="6" type="ordered locus">Fluta_3573</name>
</gene>
<name>F2IDX8_FLUTR</name>
<evidence type="ECO:0000256" key="4">
    <source>
        <dbReference type="SAM" id="MobiDB-lite"/>
    </source>
</evidence>
<dbReference type="KEGG" id="fte:Fluta_3573"/>
<dbReference type="InterPro" id="IPR004437">
    <property type="entry name" value="ParB/RepB/Spo0J"/>
</dbReference>
<reference evidence="6 7" key="1">
    <citation type="journal article" date="2011" name="Stand. Genomic Sci.">
        <title>Complete genome sequence of the gliding freshwater bacterium Fluviicola taffensis type strain (RW262).</title>
        <authorList>
            <person name="Woyke T."/>
            <person name="Chertkov O."/>
            <person name="Lapidus A."/>
            <person name="Nolan M."/>
            <person name="Lucas S."/>
            <person name="Del Rio T.G."/>
            <person name="Tice H."/>
            <person name="Cheng J.F."/>
            <person name="Tapia R."/>
            <person name="Han C."/>
            <person name="Goodwin L."/>
            <person name="Pitluck S."/>
            <person name="Liolios K."/>
            <person name="Pagani I."/>
            <person name="Ivanova N."/>
            <person name="Huntemann M."/>
            <person name="Mavromatis K."/>
            <person name="Mikhailova N."/>
            <person name="Pati A."/>
            <person name="Chen A."/>
            <person name="Palaniappan K."/>
            <person name="Land M."/>
            <person name="Hauser L."/>
            <person name="Brambilla E.M."/>
            <person name="Rohde M."/>
            <person name="Mwirichia R."/>
            <person name="Sikorski J."/>
            <person name="Tindall B.J."/>
            <person name="Goker M."/>
            <person name="Bristow J."/>
            <person name="Eisen J.A."/>
            <person name="Markowitz V."/>
            <person name="Hugenholtz P."/>
            <person name="Klenk H.P."/>
            <person name="Kyrpides N.C."/>
        </authorList>
    </citation>
    <scope>NUCLEOTIDE SEQUENCE [LARGE SCALE GENOMIC DNA]</scope>
    <source>
        <strain evidence="7">DSM 16823 / RW262 / RW262</strain>
    </source>
</reference>
<evidence type="ECO:0000313" key="6">
    <source>
        <dbReference type="EMBL" id="AEA45542.1"/>
    </source>
</evidence>
<keyword evidence="7" id="KW-1185">Reference proteome</keyword>
<dbReference type="FunFam" id="1.10.10.2830:FF:000001">
    <property type="entry name" value="Chromosome partitioning protein ParB"/>
    <property type="match status" value="1"/>
</dbReference>
<dbReference type="InterPro" id="IPR003115">
    <property type="entry name" value="ParB_N"/>
</dbReference>
<dbReference type="STRING" id="755732.Fluta_3573"/>
<organism evidence="6 7">
    <name type="scientific">Fluviicola taffensis (strain DSM 16823 / NCIMB 13979 / RW262)</name>
    <dbReference type="NCBI Taxonomy" id="755732"/>
    <lineage>
        <taxon>Bacteria</taxon>
        <taxon>Pseudomonadati</taxon>
        <taxon>Bacteroidota</taxon>
        <taxon>Flavobacteriia</taxon>
        <taxon>Flavobacteriales</taxon>
        <taxon>Crocinitomicaceae</taxon>
        <taxon>Fluviicola</taxon>
    </lineage>
</organism>
<dbReference type="InterPro" id="IPR041468">
    <property type="entry name" value="HTH_ParB/Spo0J"/>
</dbReference>
<proteinExistence type="inferred from homology"/>
<dbReference type="EMBL" id="CP002542">
    <property type="protein sequence ID" value="AEA45542.1"/>
    <property type="molecule type" value="Genomic_DNA"/>
</dbReference>
<feature type="region of interest" description="Disordered" evidence="4">
    <location>
        <begin position="230"/>
        <end position="252"/>
    </location>
</feature>
<accession>F2IDX8</accession>
<evidence type="ECO:0000256" key="1">
    <source>
        <dbReference type="ARBA" id="ARBA00006295"/>
    </source>
</evidence>
<dbReference type="NCBIfam" id="TIGR00180">
    <property type="entry name" value="parB_part"/>
    <property type="match status" value="1"/>
</dbReference>
<dbReference type="SMART" id="SM00470">
    <property type="entry name" value="ParB"/>
    <property type="match status" value="1"/>
</dbReference>
<dbReference type="CDD" id="cd16393">
    <property type="entry name" value="SPO0J_N"/>
    <property type="match status" value="1"/>
</dbReference>
<evidence type="ECO:0000256" key="3">
    <source>
        <dbReference type="ARBA" id="ARBA00023125"/>
    </source>
</evidence>
<evidence type="ECO:0000256" key="2">
    <source>
        <dbReference type="ARBA" id="ARBA00022829"/>
    </source>
</evidence>
<dbReference type="Gene3D" id="3.90.1530.30">
    <property type="match status" value="1"/>
</dbReference>
<dbReference type="Proteomes" id="UP000007463">
    <property type="component" value="Chromosome"/>
</dbReference>
<evidence type="ECO:0000259" key="5">
    <source>
        <dbReference type="SMART" id="SM00470"/>
    </source>
</evidence>
<dbReference type="Gene3D" id="1.10.10.2830">
    <property type="match status" value="1"/>
</dbReference>
<dbReference type="InterPro" id="IPR057240">
    <property type="entry name" value="ParB_dimer_C"/>
</dbReference>
<keyword evidence="3" id="KW-0238">DNA-binding</keyword>
<dbReference type="GO" id="GO:0007059">
    <property type="term" value="P:chromosome segregation"/>
    <property type="evidence" value="ECO:0007669"/>
    <property type="project" value="UniProtKB-KW"/>
</dbReference>
<dbReference type="SUPFAM" id="SSF109709">
    <property type="entry name" value="KorB DNA-binding domain-like"/>
    <property type="match status" value="1"/>
</dbReference>
<dbReference type="HOGENOM" id="CLU_023853_0_0_10"/>
<dbReference type="GO" id="GO:0005694">
    <property type="term" value="C:chromosome"/>
    <property type="evidence" value="ECO:0007669"/>
    <property type="project" value="TreeGrafter"/>
</dbReference>
<dbReference type="OrthoDB" id="9802051at2"/>
<dbReference type="RefSeq" id="WP_013688309.1">
    <property type="nucleotide sequence ID" value="NC_015321.1"/>
</dbReference>
<dbReference type="InterPro" id="IPR050336">
    <property type="entry name" value="Chromosome_partition/occlusion"/>
</dbReference>
<sequence length="303" mass="33491" precursor="true">MTSNPKKRSALGKGLGALLESSSADITTTVSAPSSGGVALISIESIEANPFNPRTNFEKDALNELKESISIHGIIQPLTVRKLGKDKYQLISGERRFRASQLAGLEEVPAYIRVANDQSMLEMALVENIQREDLNAVEVALSYQRLIDEIGLTQDQLSQKISKSRTSITNHLRLLKLPAEIQLGVRDSLISMGHARALVSAGDENRQLDLYRQIIDFQLSVREIEELIRTNTSRTSEETPSSPKTASTPELSSIQEVFKNHLSDRISSKVEIKKTHSGSGKITINFSSEVDLNRIIELLNKSK</sequence>
<dbReference type="Pfam" id="PF17762">
    <property type="entry name" value="HTH_ParB"/>
    <property type="match status" value="1"/>
</dbReference>
<dbReference type="eggNOG" id="COG1475">
    <property type="taxonomic scope" value="Bacteria"/>
</dbReference>
<dbReference type="PANTHER" id="PTHR33375:SF1">
    <property type="entry name" value="CHROMOSOME-PARTITIONING PROTEIN PARB-RELATED"/>
    <property type="match status" value="1"/>
</dbReference>
<evidence type="ECO:0000313" key="7">
    <source>
        <dbReference type="Proteomes" id="UP000007463"/>
    </source>
</evidence>
<dbReference type="SUPFAM" id="SSF110849">
    <property type="entry name" value="ParB/Sulfiredoxin"/>
    <property type="match status" value="1"/>
</dbReference>
<dbReference type="GO" id="GO:0045881">
    <property type="term" value="P:positive regulation of sporulation resulting in formation of a cellular spore"/>
    <property type="evidence" value="ECO:0007669"/>
    <property type="project" value="TreeGrafter"/>
</dbReference>